<dbReference type="VEuPathDB" id="TriTrypDB:BCY84_05055"/>
<evidence type="ECO:0000313" key="3">
    <source>
        <dbReference type="EMBL" id="PWU93276.1"/>
    </source>
</evidence>
<protein>
    <submittedName>
        <fullName evidence="3">Uncharacterized protein</fullName>
    </submittedName>
</protein>
<dbReference type="VEuPathDB" id="TriTrypDB:TcCL_NonESM09284"/>
<dbReference type="VEuPathDB" id="TriTrypDB:C4B63_32g267"/>
<proteinExistence type="predicted"/>
<keyword evidence="1" id="KW-0472">Membrane</keyword>
<feature type="chain" id="PRO_5015938872" evidence="2">
    <location>
        <begin position="20"/>
        <end position="267"/>
    </location>
</feature>
<evidence type="ECO:0000313" key="4">
    <source>
        <dbReference type="Proteomes" id="UP000246121"/>
    </source>
</evidence>
<feature type="signal peptide" evidence="2">
    <location>
        <begin position="1"/>
        <end position="19"/>
    </location>
</feature>
<dbReference type="VEuPathDB" id="TriTrypDB:TcYC6_0083460"/>
<sequence length="267" mass="30001">MLTNLLFFVALFSLNACCAEEAADAMLLTRMKGPVELLRREKMRWRAAWNAQNFGDVVSVDEHLAEWEDLGEVHINAPLGERVVSVSMSRHFASLMCEESRRSVGGFLRGRCTLQPSPAVSQSEVFFTYRVTHKATEEGVTVNAPEASHTCKLYEENTREFSELEIGTATYGEREKAVEGHGLAIFIRLLPTRSAQDHVGWLPCTLRLTGVSMDVVERGRWKRRAASTIFERWGYPLLAVLALYGGLLLWDKIATRHSPPAAKPKHD</sequence>
<dbReference type="VEuPathDB" id="TriTrypDB:TcCLB.511907.40"/>
<feature type="transmembrane region" description="Helical" evidence="1">
    <location>
        <begin position="233"/>
        <end position="250"/>
    </location>
</feature>
<dbReference type="VEuPathDB" id="TriTrypDB:TCSYLVIO_001323"/>
<evidence type="ECO:0000256" key="1">
    <source>
        <dbReference type="SAM" id="Phobius"/>
    </source>
</evidence>
<reference evidence="3 4" key="1">
    <citation type="journal article" date="2018" name="Microb. Genom.">
        <title>Expanding an expanded genome: long-read sequencing of Trypanosoma cruzi.</title>
        <authorList>
            <person name="Berna L."/>
            <person name="Rodriguez M."/>
            <person name="Chiribao M.L."/>
            <person name="Parodi-Talice A."/>
            <person name="Pita S."/>
            <person name="Rijo G."/>
            <person name="Alvarez-Valin F."/>
            <person name="Robello C."/>
        </authorList>
    </citation>
    <scope>NUCLEOTIDE SEQUENCE [LARGE SCALE GENOMIC DNA]</scope>
    <source>
        <strain evidence="3 4">Dm28c</strain>
    </source>
</reference>
<accession>A0A2V2VCK2</accession>
<dbReference type="VEuPathDB" id="TriTrypDB:C3747_42g217"/>
<keyword evidence="1" id="KW-0812">Transmembrane</keyword>
<dbReference type="VEuPathDB" id="TriTrypDB:TcCLB.506797.60"/>
<evidence type="ECO:0000256" key="2">
    <source>
        <dbReference type="SAM" id="SignalP"/>
    </source>
</evidence>
<dbReference type="VEuPathDB" id="TriTrypDB:TCDM_07219"/>
<dbReference type="Proteomes" id="UP000246121">
    <property type="component" value="Unassembled WGS sequence"/>
</dbReference>
<dbReference type="AlphaFoldDB" id="A0A2V2VCK2"/>
<dbReference type="VEuPathDB" id="TriTrypDB:ECC02_004163"/>
<name>A0A2V2VCK2_TRYCR</name>
<organism evidence="3 4">
    <name type="scientific">Trypanosoma cruzi</name>
    <dbReference type="NCBI Taxonomy" id="5693"/>
    <lineage>
        <taxon>Eukaryota</taxon>
        <taxon>Discoba</taxon>
        <taxon>Euglenozoa</taxon>
        <taxon>Kinetoplastea</taxon>
        <taxon>Metakinetoplastina</taxon>
        <taxon>Trypanosomatida</taxon>
        <taxon>Trypanosomatidae</taxon>
        <taxon>Trypanosoma</taxon>
        <taxon>Schizotrypanum</taxon>
    </lineage>
</organism>
<dbReference type="VEuPathDB" id="TriTrypDB:TcG_05555"/>
<comment type="caution">
    <text evidence="3">The sequence shown here is derived from an EMBL/GenBank/DDBJ whole genome shotgun (WGS) entry which is preliminary data.</text>
</comment>
<keyword evidence="2" id="KW-0732">Signal</keyword>
<dbReference type="EMBL" id="PRFA01000032">
    <property type="protein sequence ID" value="PWU93276.1"/>
    <property type="molecule type" value="Genomic_DNA"/>
</dbReference>
<dbReference type="VEuPathDB" id="TriTrypDB:Tc_MARK_185"/>
<dbReference type="VEuPathDB" id="TriTrypDB:TcBrA4_0010550"/>
<gene>
    <name evidence="3" type="ORF">C4B63_32g267</name>
</gene>
<keyword evidence="1" id="KW-1133">Transmembrane helix</keyword>